<evidence type="ECO:0000256" key="1">
    <source>
        <dbReference type="SAM" id="Coils"/>
    </source>
</evidence>
<organism evidence="2 3">
    <name type="scientific">Mucilaginibacter sabulilitoris</name>
    <dbReference type="NCBI Taxonomy" id="1173583"/>
    <lineage>
        <taxon>Bacteria</taxon>
        <taxon>Pseudomonadati</taxon>
        <taxon>Bacteroidota</taxon>
        <taxon>Sphingobacteriia</taxon>
        <taxon>Sphingobacteriales</taxon>
        <taxon>Sphingobacteriaceae</taxon>
        <taxon>Mucilaginibacter</taxon>
    </lineage>
</organism>
<evidence type="ECO:0000313" key="3">
    <source>
        <dbReference type="Proteomes" id="UP001324380"/>
    </source>
</evidence>
<protein>
    <recommendedName>
        <fullName evidence="4">RNA polymerase sigma-70 region 4 domain-containing protein</fullName>
    </recommendedName>
</protein>
<evidence type="ECO:0008006" key="4">
    <source>
        <dbReference type="Google" id="ProtNLM"/>
    </source>
</evidence>
<reference evidence="2 3" key="1">
    <citation type="submission" date="2023-11" db="EMBL/GenBank/DDBJ databases">
        <title>Analysis of the Genomes of Mucilaginibacter gossypii cycad 4 and M. sabulilitoris SNA2: microbes with the potential for plant growth promotion.</title>
        <authorList>
            <person name="Hirsch A.M."/>
            <person name="Humm E."/>
            <person name="Rubbi M."/>
            <person name="Del Vecchio G."/>
            <person name="Ha S.M."/>
            <person name="Pellegrini M."/>
            <person name="Gunsalus R.P."/>
        </authorList>
    </citation>
    <scope>NUCLEOTIDE SEQUENCE [LARGE SCALE GENOMIC DNA]</scope>
    <source>
        <strain evidence="2 3">SNA2</strain>
    </source>
</reference>
<accession>A0ABZ0TNQ3</accession>
<name>A0ABZ0TNQ3_9SPHI</name>
<sequence>MLTQTEIYQLSDIKLLELLCSSDDDHLLYEQFVNRFLKDVQDECKRLCERRKLDTHIGIQIAHETFERLKKYKSFKTDRIKLVDERKAILSYLNRISTTLFNTYHKHNEDKGTIHKTYFDDILGGTDCSATDAKVLKERKDLAIFIFKKLNIKEQKIILADLEYKRHHKYLPDDVIDSLAEELNIKRDSVRKIRERAIEKIKNAINEINQ</sequence>
<dbReference type="RefSeq" id="WP_321563873.1">
    <property type="nucleotide sequence ID" value="NZ_CP139558.1"/>
</dbReference>
<evidence type="ECO:0000313" key="2">
    <source>
        <dbReference type="EMBL" id="WPU94757.1"/>
    </source>
</evidence>
<gene>
    <name evidence="2" type="ORF">SNE25_04385</name>
</gene>
<dbReference type="EMBL" id="CP139558">
    <property type="protein sequence ID" value="WPU94757.1"/>
    <property type="molecule type" value="Genomic_DNA"/>
</dbReference>
<keyword evidence="3" id="KW-1185">Reference proteome</keyword>
<dbReference type="Proteomes" id="UP001324380">
    <property type="component" value="Chromosome"/>
</dbReference>
<proteinExistence type="predicted"/>
<feature type="coiled-coil region" evidence="1">
    <location>
        <begin position="176"/>
        <end position="207"/>
    </location>
</feature>
<keyword evidence="1" id="KW-0175">Coiled coil</keyword>